<dbReference type="Proteomes" id="UP000602647">
    <property type="component" value="Unassembled WGS sequence"/>
</dbReference>
<gene>
    <name evidence="5" type="ORF">H9L42_01810</name>
</gene>
<dbReference type="SUPFAM" id="SSF53613">
    <property type="entry name" value="Ribokinase-like"/>
    <property type="match status" value="1"/>
</dbReference>
<protein>
    <submittedName>
        <fullName evidence="5">Ribokinase</fullName>
    </submittedName>
</protein>
<evidence type="ECO:0000313" key="6">
    <source>
        <dbReference type="Proteomes" id="UP000602647"/>
    </source>
</evidence>
<organism evidence="5 6">
    <name type="scientific">Zhenpiania hominis</name>
    <dbReference type="NCBI Taxonomy" id="2763644"/>
    <lineage>
        <taxon>Bacteria</taxon>
        <taxon>Bacillati</taxon>
        <taxon>Bacillota</taxon>
        <taxon>Clostridia</taxon>
        <taxon>Peptostreptococcales</taxon>
        <taxon>Anaerovoracaceae</taxon>
        <taxon>Zhenpiania</taxon>
    </lineage>
</organism>
<dbReference type="EMBL" id="JACRYT010000001">
    <property type="protein sequence ID" value="MBC6678563.1"/>
    <property type="molecule type" value="Genomic_DNA"/>
</dbReference>
<dbReference type="Pfam" id="PF00294">
    <property type="entry name" value="PfkB"/>
    <property type="match status" value="1"/>
</dbReference>
<dbReference type="InterPro" id="IPR011611">
    <property type="entry name" value="PfkB_dom"/>
</dbReference>
<keyword evidence="6" id="KW-1185">Reference proteome</keyword>
<dbReference type="GO" id="GO:0016301">
    <property type="term" value="F:kinase activity"/>
    <property type="evidence" value="ECO:0007669"/>
    <property type="project" value="UniProtKB-KW"/>
</dbReference>
<accession>A0A923NM32</accession>
<proteinExistence type="inferred from homology"/>
<evidence type="ECO:0000256" key="1">
    <source>
        <dbReference type="ARBA" id="ARBA00010688"/>
    </source>
</evidence>
<name>A0A923NM32_9FIRM</name>
<feature type="domain" description="Carbohydrate kinase PfkB" evidence="4">
    <location>
        <begin position="20"/>
        <end position="251"/>
    </location>
</feature>
<comment type="caution">
    <text evidence="5">The sequence shown here is derived from an EMBL/GenBank/DDBJ whole genome shotgun (WGS) entry which is preliminary data.</text>
</comment>
<dbReference type="InterPro" id="IPR029056">
    <property type="entry name" value="Ribokinase-like"/>
</dbReference>
<dbReference type="InterPro" id="IPR050306">
    <property type="entry name" value="PfkB_Carbo_kinase"/>
</dbReference>
<evidence type="ECO:0000259" key="4">
    <source>
        <dbReference type="Pfam" id="PF00294"/>
    </source>
</evidence>
<evidence type="ECO:0000256" key="2">
    <source>
        <dbReference type="ARBA" id="ARBA00022679"/>
    </source>
</evidence>
<sequence length="283" mass="31578">MRVIGIGDNVVDRYTNKRIMFPGGNAVNFAAYAAQCGADSAYLGIIADDKEGRLVRDSLIETGVDVSKSPLKTGLATERCDVILKDGDRVFTGCSYGEGEYRTLTLSEENLRYLERFDVIHCGCYASMEDEIKKLQDLRAVRTYDFSSEEEYRTEDYLEKVCPYIDIALFSAEEMTEQQTEKLRKQVIRLGTKLVLITNGTKGQKLWDGSREYSGKVKLVEPVDTMGAGDSFFTAFVISMVKSGYDREKAVTVEMTDRAFSEAADFSARTCLVEGAFGFGTSY</sequence>
<keyword evidence="3" id="KW-0418">Kinase</keyword>
<comment type="similarity">
    <text evidence="1">Belongs to the carbohydrate kinase PfkB family.</text>
</comment>
<evidence type="ECO:0000256" key="3">
    <source>
        <dbReference type="ARBA" id="ARBA00022777"/>
    </source>
</evidence>
<dbReference type="PANTHER" id="PTHR43085">
    <property type="entry name" value="HEXOKINASE FAMILY MEMBER"/>
    <property type="match status" value="1"/>
</dbReference>
<evidence type="ECO:0000313" key="5">
    <source>
        <dbReference type="EMBL" id="MBC6678563.1"/>
    </source>
</evidence>
<dbReference type="AlphaFoldDB" id="A0A923NM32"/>
<dbReference type="PANTHER" id="PTHR43085:SF41">
    <property type="entry name" value="FRUCTOSELYSINE 6-KINASE"/>
    <property type="match status" value="1"/>
</dbReference>
<reference evidence="5" key="1">
    <citation type="submission" date="2020-08" db="EMBL/GenBank/DDBJ databases">
        <title>Genome public.</title>
        <authorList>
            <person name="Liu C."/>
            <person name="Sun Q."/>
        </authorList>
    </citation>
    <scope>NUCLEOTIDE SEQUENCE</scope>
    <source>
        <strain evidence="5">BX12</strain>
    </source>
</reference>
<dbReference type="RefSeq" id="WP_187301731.1">
    <property type="nucleotide sequence ID" value="NZ_JACRYT010000001.1"/>
</dbReference>
<keyword evidence="2" id="KW-0808">Transferase</keyword>
<dbReference type="Gene3D" id="3.40.1190.20">
    <property type="match status" value="1"/>
</dbReference>